<comment type="caution">
    <text evidence="2">The sequence shown here is derived from an EMBL/GenBank/DDBJ whole genome shotgun (WGS) entry which is preliminary data.</text>
</comment>
<gene>
    <name evidence="2" type="ORF">AAP_03852</name>
</gene>
<keyword evidence="3" id="KW-1185">Reference proteome</keyword>
<dbReference type="VEuPathDB" id="FungiDB:AAP_03852"/>
<feature type="compositionally biased region" description="Polar residues" evidence="1">
    <location>
        <begin position="22"/>
        <end position="35"/>
    </location>
</feature>
<sequence>MYFQSKRTHPTSMPIPFKTKAAPTTSLSPEDSTSKMWSGHSSTFTSSSWATCNSSLPTPPPVCGSEASTVVSPRKSYFSVTPEETRPNISCAFPSWPSRTALYAENESASTPNAYISDEDLLWSCTPSEEIGTPDNADGSNGISTAYQPVSPAPEAIDPRVAAIASLDEEEQARKFRAAQKHAMKLAQMAMIAAGEQRGAGGKRRKATRVVVADRRRRTVAARRA</sequence>
<accession>A0A167XPN6</accession>
<protein>
    <submittedName>
        <fullName evidence="2">Uncharacterized protein</fullName>
    </submittedName>
</protein>
<reference evidence="2 3" key="1">
    <citation type="journal article" date="2016" name="Genome Biol. Evol.">
        <title>Divergent and convergent evolution of fungal pathogenicity.</title>
        <authorList>
            <person name="Shang Y."/>
            <person name="Xiao G."/>
            <person name="Zheng P."/>
            <person name="Cen K."/>
            <person name="Zhan S."/>
            <person name="Wang C."/>
        </authorList>
    </citation>
    <scope>NUCLEOTIDE SEQUENCE [LARGE SCALE GENOMIC DNA]</scope>
    <source>
        <strain evidence="2 3">ARSEF 7405</strain>
    </source>
</reference>
<feature type="region of interest" description="Disordered" evidence="1">
    <location>
        <begin position="1"/>
        <end position="35"/>
    </location>
</feature>
<evidence type="ECO:0000256" key="1">
    <source>
        <dbReference type="SAM" id="MobiDB-lite"/>
    </source>
</evidence>
<dbReference type="Proteomes" id="UP000242877">
    <property type="component" value="Unassembled WGS sequence"/>
</dbReference>
<dbReference type="OrthoDB" id="5294241at2759"/>
<evidence type="ECO:0000313" key="3">
    <source>
        <dbReference type="Proteomes" id="UP000242877"/>
    </source>
</evidence>
<organism evidence="2 3">
    <name type="scientific">Ascosphaera apis ARSEF 7405</name>
    <dbReference type="NCBI Taxonomy" id="392613"/>
    <lineage>
        <taxon>Eukaryota</taxon>
        <taxon>Fungi</taxon>
        <taxon>Dikarya</taxon>
        <taxon>Ascomycota</taxon>
        <taxon>Pezizomycotina</taxon>
        <taxon>Eurotiomycetes</taxon>
        <taxon>Eurotiomycetidae</taxon>
        <taxon>Onygenales</taxon>
        <taxon>Ascosphaeraceae</taxon>
        <taxon>Ascosphaera</taxon>
    </lineage>
</organism>
<name>A0A167XPN6_9EURO</name>
<proteinExistence type="predicted"/>
<evidence type="ECO:0000313" key="2">
    <source>
        <dbReference type="EMBL" id="KZZ90322.1"/>
    </source>
</evidence>
<dbReference type="AlphaFoldDB" id="A0A167XPN6"/>
<dbReference type="EMBL" id="AZGZ01000017">
    <property type="protein sequence ID" value="KZZ90322.1"/>
    <property type="molecule type" value="Genomic_DNA"/>
</dbReference>